<proteinExistence type="predicted"/>
<dbReference type="PANTHER" id="PTHR39475">
    <property type="entry name" value="CONIDIATION-SPECIFIC PROTEIN 6"/>
    <property type="match status" value="1"/>
</dbReference>
<evidence type="ECO:0000256" key="1">
    <source>
        <dbReference type="SAM" id="MobiDB-lite"/>
    </source>
</evidence>
<feature type="compositionally biased region" description="Basic and acidic residues" evidence="1">
    <location>
        <begin position="89"/>
        <end position="100"/>
    </location>
</feature>
<protein>
    <submittedName>
        <fullName evidence="2">Uncharacterized protein</fullName>
    </submittedName>
</protein>
<dbReference type="OrthoDB" id="3358750at2759"/>
<feature type="compositionally biased region" description="Basic and acidic residues" evidence="1">
    <location>
        <begin position="14"/>
        <end position="64"/>
    </location>
</feature>
<dbReference type="AlphaFoldDB" id="A0A8H3ES83"/>
<sequence length="118" mass="12953">MSSNVGSAAVYEAGDQRNKSEEEKKQEEPERFDEGKDNSHKATDAKDERSIANRLENETAKDDDPSASGKATKVDKLAQEDPTAPARLHGNEPSRGAKIDADILKEEQELIAKMDAKK</sequence>
<dbReference type="EMBL" id="CAJPDQ010000006">
    <property type="protein sequence ID" value="CAF9911719.1"/>
    <property type="molecule type" value="Genomic_DNA"/>
</dbReference>
<name>A0A8H3ES83_9LECA</name>
<accession>A0A8H3ES83</accession>
<evidence type="ECO:0000313" key="3">
    <source>
        <dbReference type="Proteomes" id="UP000664169"/>
    </source>
</evidence>
<organism evidence="2 3">
    <name type="scientific">Gomphillus americanus</name>
    <dbReference type="NCBI Taxonomy" id="1940652"/>
    <lineage>
        <taxon>Eukaryota</taxon>
        <taxon>Fungi</taxon>
        <taxon>Dikarya</taxon>
        <taxon>Ascomycota</taxon>
        <taxon>Pezizomycotina</taxon>
        <taxon>Lecanoromycetes</taxon>
        <taxon>OSLEUM clade</taxon>
        <taxon>Ostropomycetidae</taxon>
        <taxon>Ostropales</taxon>
        <taxon>Graphidaceae</taxon>
        <taxon>Gomphilloideae</taxon>
        <taxon>Gomphillus</taxon>
    </lineage>
</organism>
<dbReference type="PANTHER" id="PTHR39475:SF1">
    <property type="entry name" value="CONIDIATION-SPECIFIC PROTEIN 6"/>
    <property type="match status" value="1"/>
</dbReference>
<keyword evidence="3" id="KW-1185">Reference proteome</keyword>
<reference evidence="2" key="1">
    <citation type="submission" date="2021-03" db="EMBL/GenBank/DDBJ databases">
        <authorList>
            <person name="Tagirdzhanova G."/>
        </authorList>
    </citation>
    <scope>NUCLEOTIDE SEQUENCE</scope>
</reference>
<dbReference type="Proteomes" id="UP000664169">
    <property type="component" value="Unassembled WGS sequence"/>
</dbReference>
<evidence type="ECO:0000313" key="2">
    <source>
        <dbReference type="EMBL" id="CAF9911719.1"/>
    </source>
</evidence>
<feature type="region of interest" description="Disordered" evidence="1">
    <location>
        <begin position="1"/>
        <end position="100"/>
    </location>
</feature>
<gene>
    <name evidence="2" type="ORF">GOMPHAMPRED_007501</name>
</gene>
<comment type="caution">
    <text evidence="2">The sequence shown here is derived from an EMBL/GenBank/DDBJ whole genome shotgun (WGS) entry which is preliminary data.</text>
</comment>